<evidence type="ECO:0000313" key="3">
    <source>
        <dbReference type="Proteomes" id="UP000812966"/>
    </source>
</evidence>
<gene>
    <name evidence="2" type="ORF">FFLO_06528</name>
</gene>
<comment type="caution">
    <text evidence="2">The sequence shown here is derived from an EMBL/GenBank/DDBJ whole genome shotgun (WGS) entry which is preliminary data.</text>
</comment>
<dbReference type="Proteomes" id="UP000812966">
    <property type="component" value="Unassembled WGS sequence"/>
</dbReference>
<feature type="region of interest" description="Disordered" evidence="1">
    <location>
        <begin position="152"/>
        <end position="173"/>
    </location>
</feature>
<dbReference type="AlphaFoldDB" id="A0A8K0JEP5"/>
<keyword evidence="3" id="KW-1185">Reference proteome</keyword>
<feature type="compositionally biased region" description="Basic and acidic residues" evidence="1">
    <location>
        <begin position="152"/>
        <end position="166"/>
    </location>
</feature>
<dbReference type="EMBL" id="JABELV010000221">
    <property type="protein sequence ID" value="KAG7527883.1"/>
    <property type="molecule type" value="Genomic_DNA"/>
</dbReference>
<accession>A0A8K0JEP5</accession>
<reference evidence="2" key="1">
    <citation type="submission" date="2020-04" db="EMBL/GenBank/DDBJ databases">
        <title>Analysis of mating type loci in Filobasidium floriforme.</title>
        <authorList>
            <person name="Nowrousian M."/>
        </authorList>
    </citation>
    <scope>NUCLEOTIDE SEQUENCE</scope>
    <source>
        <strain evidence="2">CBS 6242</strain>
    </source>
</reference>
<evidence type="ECO:0000313" key="2">
    <source>
        <dbReference type="EMBL" id="KAG7527883.1"/>
    </source>
</evidence>
<feature type="region of interest" description="Disordered" evidence="1">
    <location>
        <begin position="1"/>
        <end position="30"/>
    </location>
</feature>
<proteinExistence type="predicted"/>
<organism evidence="2 3">
    <name type="scientific">Filobasidium floriforme</name>
    <dbReference type="NCBI Taxonomy" id="5210"/>
    <lineage>
        <taxon>Eukaryota</taxon>
        <taxon>Fungi</taxon>
        <taxon>Dikarya</taxon>
        <taxon>Basidiomycota</taxon>
        <taxon>Agaricomycotina</taxon>
        <taxon>Tremellomycetes</taxon>
        <taxon>Filobasidiales</taxon>
        <taxon>Filobasidiaceae</taxon>
        <taxon>Filobasidium</taxon>
    </lineage>
</organism>
<sequence>MSEQSQTPLPPPPAPVSDPRNAKGPQDQDLTLPKLQYTYKDDEYHLREALTAWNYDVICPAPHQAWCYRVLWEVTYPQDSRLGQGLLCLKAKMTQGPNFRQDHEADRYIALPGQPEYRSLSIDDLHNLFRNHDFPENVMKKLPSREAKMIDLHRNDKRKGDDRSQSDNDSTASIRTFASRETAFQRLESAISLIDSQGSGMGDTYDRLLYSLGTCPVECSVLLQRIIEAGKGTYGPEDNSVASTLPPSTT</sequence>
<name>A0A8K0JEP5_9TREE</name>
<protein>
    <submittedName>
        <fullName evidence="2">Uncharacterized protein</fullName>
    </submittedName>
</protein>
<evidence type="ECO:0000256" key="1">
    <source>
        <dbReference type="SAM" id="MobiDB-lite"/>
    </source>
</evidence>